<comment type="caution">
    <text evidence="2">The sequence shown here is derived from an EMBL/GenBank/DDBJ whole genome shotgun (WGS) entry which is preliminary data.</text>
</comment>
<organism evidence="2 4">
    <name type="scientific">Lonsdalea populi</name>
    <dbReference type="NCBI Taxonomy" id="1172565"/>
    <lineage>
        <taxon>Bacteria</taxon>
        <taxon>Pseudomonadati</taxon>
        <taxon>Pseudomonadota</taxon>
        <taxon>Gammaproteobacteria</taxon>
        <taxon>Enterobacterales</taxon>
        <taxon>Pectobacteriaceae</taxon>
        <taxon>Lonsdalea</taxon>
    </lineage>
</organism>
<evidence type="ECO:0000313" key="1">
    <source>
        <dbReference type="EMBL" id="RAT35840.1"/>
    </source>
</evidence>
<protein>
    <submittedName>
        <fullName evidence="2">Uncharacterized protein</fullName>
    </submittedName>
</protein>
<accession>A0A3N0ULI5</accession>
<proteinExistence type="predicted"/>
<name>A0A3N0ULI5_9GAMM</name>
<dbReference type="Proteomes" id="UP000274511">
    <property type="component" value="Unassembled WGS sequence"/>
</dbReference>
<dbReference type="STRING" id="1172565.AU508_08790"/>
<dbReference type="EMBL" id="LUSW01000009">
    <property type="protein sequence ID" value="RAT35840.1"/>
    <property type="molecule type" value="Genomic_DNA"/>
</dbReference>
<evidence type="ECO:0000313" key="2">
    <source>
        <dbReference type="EMBL" id="ROH81395.1"/>
    </source>
</evidence>
<evidence type="ECO:0000313" key="4">
    <source>
        <dbReference type="Proteomes" id="UP000274511"/>
    </source>
</evidence>
<sequence length="68" mass="7790">MYMSTLSSFFAVSEYIRPAAVVVVKSTSVDRRASARATKISILARRYNPARGAEFSPKRRFVIYFFTF</sequence>
<keyword evidence="3" id="KW-1185">Reference proteome</keyword>
<gene>
    <name evidence="1" type="ORF">AU492_05210</name>
    <name evidence="2" type="ORF">EC392_08270</name>
</gene>
<reference evidence="2 4" key="2">
    <citation type="submission" date="2018-10" db="EMBL/GenBank/DDBJ databases">
        <title>New species genome.</title>
        <authorList>
            <person name="Li Y."/>
        </authorList>
    </citation>
    <scope>NUCLEOTIDE SEQUENCE [LARGE SCALE GENOMIC DNA]</scope>
    <source>
        <strain evidence="2 4">L6_4B</strain>
    </source>
</reference>
<dbReference type="Proteomes" id="UP000250186">
    <property type="component" value="Unassembled WGS sequence"/>
</dbReference>
<evidence type="ECO:0000313" key="3">
    <source>
        <dbReference type="Proteomes" id="UP000250186"/>
    </source>
</evidence>
<dbReference type="EMBL" id="RJUJ01000006">
    <property type="protein sequence ID" value="ROH81395.1"/>
    <property type="molecule type" value="Genomic_DNA"/>
</dbReference>
<reference evidence="1 3" key="1">
    <citation type="submission" date="2016-02" db="EMBL/GenBank/DDBJ databases">
        <title>Species-wide whole genome sequencing reveals diversity, host range in Lonsdalea quercina.</title>
        <authorList>
            <person name="Li Y."/>
        </authorList>
    </citation>
    <scope>NUCLEOTIDE SEQUENCE [LARGE SCALE GENOMIC DNA]</scope>
    <source>
        <strain evidence="1 3">CFCC 12721</strain>
    </source>
</reference>
<dbReference type="AlphaFoldDB" id="A0A3N0ULI5"/>